<dbReference type="Pfam" id="PF07728">
    <property type="entry name" value="AAA_5"/>
    <property type="match status" value="1"/>
</dbReference>
<dbReference type="CDD" id="cd00009">
    <property type="entry name" value="AAA"/>
    <property type="match status" value="1"/>
</dbReference>
<keyword evidence="3" id="KW-1185">Reference proteome</keyword>
<comment type="caution">
    <text evidence="2">The sequence shown here is derived from an EMBL/GenBank/DDBJ whole genome shotgun (WGS) entry which is preliminary data.</text>
</comment>
<dbReference type="OrthoDB" id="9808317at2"/>
<feature type="domain" description="ATPase dynein-related AAA" evidence="1">
    <location>
        <begin position="21"/>
        <end position="153"/>
    </location>
</feature>
<dbReference type="Gene3D" id="3.40.50.300">
    <property type="entry name" value="P-loop containing nucleotide triphosphate hydrolases"/>
    <property type="match status" value="1"/>
</dbReference>
<sequence>MKIKTSSAASMLPKLFEARLPVMLVGAPGVGKSDIVAQAAKACGYDLVISHPVVSDPTDFKGLPWPAKSGETAEFLPFGDFARVLNSEKPTVWFLDDLGQAPVSVQAACMQLLLARRVNGHALPEHVAFAAATNRRTDKAGVQGILEPVKSRFATILEIEASADDWSMWAIENGIRPEIIAFIRFRPALLHDFKPGQDMENSPCPRAWASVSKLMALDIPEELELQAYAGAVGEGAAVELMSFLKLYRSLPNLDAILLDPGSAQIPDEPSKLYATVTGLAAKANAGNAQRVFRYAERLREAGHGEFSVLLVRDSLRRCPEIKNTAAFIKLAAGPVGKIFLGD</sequence>
<evidence type="ECO:0000313" key="2">
    <source>
        <dbReference type="EMBL" id="TXF11622.1"/>
    </source>
</evidence>
<evidence type="ECO:0000313" key="3">
    <source>
        <dbReference type="Proteomes" id="UP000321201"/>
    </source>
</evidence>
<evidence type="ECO:0000259" key="1">
    <source>
        <dbReference type="Pfam" id="PF07728"/>
    </source>
</evidence>
<accession>A0A5C7EHB0</accession>
<dbReference type="GO" id="GO:0005524">
    <property type="term" value="F:ATP binding"/>
    <property type="evidence" value="ECO:0007669"/>
    <property type="project" value="UniProtKB-KW"/>
</dbReference>
<dbReference type="InterPro" id="IPR011704">
    <property type="entry name" value="ATPase_dyneun-rel_AAA"/>
</dbReference>
<gene>
    <name evidence="2" type="ORF">FR698_09795</name>
</gene>
<keyword evidence="2" id="KW-0547">Nucleotide-binding</keyword>
<keyword evidence="2" id="KW-0067">ATP-binding</keyword>
<name>A0A5C7EHB0_9PROT</name>
<organism evidence="2 3">
    <name type="scientific">Pelomicrobium methylotrophicum</name>
    <dbReference type="NCBI Taxonomy" id="2602750"/>
    <lineage>
        <taxon>Bacteria</taxon>
        <taxon>Pseudomonadati</taxon>
        <taxon>Pseudomonadota</taxon>
        <taxon>Hydrogenophilia</taxon>
        <taxon>Hydrogenophilia incertae sedis</taxon>
        <taxon>Pelomicrobium</taxon>
    </lineage>
</organism>
<dbReference type="SUPFAM" id="SSF52540">
    <property type="entry name" value="P-loop containing nucleoside triphosphate hydrolases"/>
    <property type="match status" value="1"/>
</dbReference>
<dbReference type="InterPro" id="IPR027417">
    <property type="entry name" value="P-loop_NTPase"/>
</dbReference>
<protein>
    <submittedName>
        <fullName evidence="2">ATP-binding protein</fullName>
    </submittedName>
</protein>
<proteinExistence type="predicted"/>
<dbReference type="Proteomes" id="UP000321201">
    <property type="component" value="Unassembled WGS sequence"/>
</dbReference>
<dbReference type="AlphaFoldDB" id="A0A5C7EHB0"/>
<dbReference type="EMBL" id="VPFL01000012">
    <property type="protein sequence ID" value="TXF11622.1"/>
    <property type="molecule type" value="Genomic_DNA"/>
</dbReference>
<reference evidence="2 3" key="1">
    <citation type="submission" date="2019-08" db="EMBL/GenBank/DDBJ databases">
        <title>Pelomicrobium methylotrophicum gen. nov., sp. nov. a moderately thermophilic, facultatively anaerobic, lithoautotrophic and methylotrophic bacterium isolated from a terrestrial mud volcano.</title>
        <authorList>
            <person name="Slobodkina G.B."/>
            <person name="Merkel A.Y."/>
            <person name="Slobodkin A.I."/>
        </authorList>
    </citation>
    <scope>NUCLEOTIDE SEQUENCE [LARGE SCALE GENOMIC DNA]</scope>
    <source>
        <strain evidence="2 3">SM250</strain>
    </source>
</reference>
<dbReference type="GO" id="GO:0016887">
    <property type="term" value="F:ATP hydrolysis activity"/>
    <property type="evidence" value="ECO:0007669"/>
    <property type="project" value="InterPro"/>
</dbReference>
<dbReference type="InParanoid" id="A0A5C7EHB0"/>